<dbReference type="EMBL" id="JAIWYP010000016">
    <property type="protein sequence ID" value="KAH3697392.1"/>
    <property type="molecule type" value="Genomic_DNA"/>
</dbReference>
<feature type="region of interest" description="Disordered" evidence="1">
    <location>
        <begin position="133"/>
        <end position="195"/>
    </location>
</feature>
<keyword evidence="3" id="KW-1185">Reference proteome</keyword>
<feature type="compositionally biased region" description="Basic residues" evidence="1">
    <location>
        <begin position="183"/>
        <end position="195"/>
    </location>
</feature>
<evidence type="ECO:0000313" key="3">
    <source>
        <dbReference type="Proteomes" id="UP000828390"/>
    </source>
</evidence>
<name>A0A9D3YCL6_DREPO</name>
<dbReference type="Proteomes" id="UP000828390">
    <property type="component" value="Unassembled WGS sequence"/>
</dbReference>
<reference evidence="2" key="2">
    <citation type="submission" date="2020-11" db="EMBL/GenBank/DDBJ databases">
        <authorList>
            <person name="McCartney M.A."/>
            <person name="Auch B."/>
            <person name="Kono T."/>
            <person name="Mallez S."/>
            <person name="Becker A."/>
            <person name="Gohl D.M."/>
            <person name="Silverstein K.A.T."/>
            <person name="Koren S."/>
            <person name="Bechman K.B."/>
            <person name="Herman A."/>
            <person name="Abrahante J.E."/>
            <person name="Garbe J."/>
        </authorList>
    </citation>
    <scope>NUCLEOTIDE SEQUENCE</scope>
    <source>
        <strain evidence="2">Duluth1</strain>
        <tissue evidence="2">Whole animal</tissue>
    </source>
</reference>
<comment type="caution">
    <text evidence="2">The sequence shown here is derived from an EMBL/GenBank/DDBJ whole genome shotgun (WGS) entry which is preliminary data.</text>
</comment>
<evidence type="ECO:0000313" key="2">
    <source>
        <dbReference type="EMBL" id="KAH3697392.1"/>
    </source>
</evidence>
<protein>
    <submittedName>
        <fullName evidence="2">Uncharacterized protein</fullName>
    </submittedName>
</protein>
<reference evidence="2" key="1">
    <citation type="journal article" date="2019" name="bioRxiv">
        <title>The Genome of the Zebra Mussel, Dreissena polymorpha: A Resource for Invasive Species Research.</title>
        <authorList>
            <person name="McCartney M.A."/>
            <person name="Auch B."/>
            <person name="Kono T."/>
            <person name="Mallez S."/>
            <person name="Zhang Y."/>
            <person name="Obille A."/>
            <person name="Becker A."/>
            <person name="Abrahante J.E."/>
            <person name="Garbe J."/>
            <person name="Badalamenti J.P."/>
            <person name="Herman A."/>
            <person name="Mangelson H."/>
            <person name="Liachko I."/>
            <person name="Sullivan S."/>
            <person name="Sone E.D."/>
            <person name="Koren S."/>
            <person name="Silverstein K.A.T."/>
            <person name="Beckman K.B."/>
            <person name="Gohl D.M."/>
        </authorList>
    </citation>
    <scope>NUCLEOTIDE SEQUENCE</scope>
    <source>
        <strain evidence="2">Duluth1</strain>
        <tissue evidence="2">Whole animal</tissue>
    </source>
</reference>
<accession>A0A9D3YCL6</accession>
<proteinExistence type="predicted"/>
<gene>
    <name evidence="2" type="ORF">DPMN_084893</name>
</gene>
<dbReference type="AlphaFoldDB" id="A0A9D3YCL6"/>
<sequence>MLFQGRQLRSRLSLTKPDKDRVVKKKQSEMKDHLDHSVKMREFVNRDLVAVKTNTTVGKWHWIPGVIHKVLGKVTYLVKCSGKIRYCHADHLIPRHSSMEMSSDSYRPFLEYEVGPVLGNQVTFNTPVTRNTCPAVESATPEDVPTETNPIVEETSVVQKSPDQPVVPTSPRTPKHPQERRYPQRVRRPPKKLDL</sequence>
<organism evidence="2 3">
    <name type="scientific">Dreissena polymorpha</name>
    <name type="common">Zebra mussel</name>
    <name type="synonym">Mytilus polymorpha</name>
    <dbReference type="NCBI Taxonomy" id="45954"/>
    <lineage>
        <taxon>Eukaryota</taxon>
        <taxon>Metazoa</taxon>
        <taxon>Spiralia</taxon>
        <taxon>Lophotrochozoa</taxon>
        <taxon>Mollusca</taxon>
        <taxon>Bivalvia</taxon>
        <taxon>Autobranchia</taxon>
        <taxon>Heteroconchia</taxon>
        <taxon>Euheterodonta</taxon>
        <taxon>Imparidentia</taxon>
        <taxon>Neoheterodontei</taxon>
        <taxon>Myida</taxon>
        <taxon>Dreissenoidea</taxon>
        <taxon>Dreissenidae</taxon>
        <taxon>Dreissena</taxon>
    </lineage>
</organism>
<evidence type="ECO:0000256" key="1">
    <source>
        <dbReference type="SAM" id="MobiDB-lite"/>
    </source>
</evidence>